<organism evidence="4 5">
    <name type="scientific">Coptis chinensis</name>
    <dbReference type="NCBI Taxonomy" id="261450"/>
    <lineage>
        <taxon>Eukaryota</taxon>
        <taxon>Viridiplantae</taxon>
        <taxon>Streptophyta</taxon>
        <taxon>Embryophyta</taxon>
        <taxon>Tracheophyta</taxon>
        <taxon>Spermatophyta</taxon>
        <taxon>Magnoliopsida</taxon>
        <taxon>Ranunculales</taxon>
        <taxon>Ranunculaceae</taxon>
        <taxon>Coptidoideae</taxon>
        <taxon>Coptis</taxon>
    </lineage>
</organism>
<evidence type="ECO:0000313" key="4">
    <source>
        <dbReference type="EMBL" id="KAF9590521.1"/>
    </source>
</evidence>
<protein>
    <recommendedName>
        <fullName evidence="6">F-box domain-containing protein</fullName>
    </recommendedName>
</protein>
<evidence type="ECO:0008006" key="6">
    <source>
        <dbReference type="Google" id="ProtNLM"/>
    </source>
</evidence>
<evidence type="ECO:0000259" key="2">
    <source>
        <dbReference type="Pfam" id="PF08387"/>
    </source>
</evidence>
<dbReference type="PANTHER" id="PTHR31900">
    <property type="entry name" value="F-BOX/RNI SUPERFAMILY PROTEIN-RELATED"/>
    <property type="match status" value="1"/>
</dbReference>
<feature type="domain" description="F-box" evidence="1">
    <location>
        <begin position="21"/>
        <end position="60"/>
    </location>
</feature>
<dbReference type="Pfam" id="PF24758">
    <property type="entry name" value="LRR_At5g56370"/>
    <property type="match status" value="1"/>
</dbReference>
<feature type="domain" description="FBD" evidence="2">
    <location>
        <begin position="293"/>
        <end position="325"/>
    </location>
</feature>
<dbReference type="InterPro" id="IPR006566">
    <property type="entry name" value="FBD"/>
</dbReference>
<reference evidence="4 5" key="1">
    <citation type="submission" date="2020-10" db="EMBL/GenBank/DDBJ databases">
        <title>The Coptis chinensis genome and diversification of protoberbering-type alkaloids.</title>
        <authorList>
            <person name="Wang B."/>
            <person name="Shu S."/>
            <person name="Song C."/>
            <person name="Liu Y."/>
        </authorList>
    </citation>
    <scope>NUCLEOTIDE SEQUENCE [LARGE SCALE GENOMIC DNA]</scope>
    <source>
        <strain evidence="4">HL-2020</strain>
        <tissue evidence="4">Leaf</tissue>
    </source>
</reference>
<feature type="domain" description="F-box/LRR-repeat protein 15/At3g58940/PEG3-like LRR" evidence="3">
    <location>
        <begin position="79"/>
        <end position="223"/>
    </location>
</feature>
<name>A0A835GZL8_9MAGN</name>
<sequence>MDRKQQKLLKQDDMSVAEDRISKLPNTYLHYLLSFLPTKDAVATSVLSTRWRFLWTSVPKLDFDYHGFYGSGCDDSCISTWISAIVKHKVQELDLNHSSFRGESIVLPLALFSCTSLQVLKLSSAGVVKVPSSISFPYLKILQLKYLEFFNECLTERFSSFPVLEDLSISKCKWINNSNRISISNTALKRLVMEITDSYKGGNIDFFKMNAPSLVSLSWVSDYLPIECNLSDMPSLASANVIFQKFRPERPIEEMGLVSSNILEALSHVKALQISGQGEKPYTKDEDGWNIETVPQCSLLNLKKVEYREFDGHSMELDVIKYLLEGLVI</sequence>
<evidence type="ECO:0000259" key="3">
    <source>
        <dbReference type="Pfam" id="PF24758"/>
    </source>
</evidence>
<comment type="caution">
    <text evidence="4">The sequence shown here is derived from an EMBL/GenBank/DDBJ whole genome shotgun (WGS) entry which is preliminary data.</text>
</comment>
<accession>A0A835GZL8</accession>
<evidence type="ECO:0000259" key="1">
    <source>
        <dbReference type="Pfam" id="PF00646"/>
    </source>
</evidence>
<dbReference type="EMBL" id="JADFTS010000009">
    <property type="protein sequence ID" value="KAF9590521.1"/>
    <property type="molecule type" value="Genomic_DNA"/>
</dbReference>
<dbReference type="AlphaFoldDB" id="A0A835GZL8"/>
<dbReference type="SUPFAM" id="SSF81383">
    <property type="entry name" value="F-box domain"/>
    <property type="match status" value="1"/>
</dbReference>
<keyword evidence="5" id="KW-1185">Reference proteome</keyword>
<dbReference type="Gene3D" id="3.80.10.10">
    <property type="entry name" value="Ribonuclease Inhibitor"/>
    <property type="match status" value="1"/>
</dbReference>
<evidence type="ECO:0000313" key="5">
    <source>
        <dbReference type="Proteomes" id="UP000631114"/>
    </source>
</evidence>
<dbReference type="InterPro" id="IPR055411">
    <property type="entry name" value="LRR_FXL15/At3g58940/PEG3-like"/>
</dbReference>
<dbReference type="Proteomes" id="UP000631114">
    <property type="component" value="Unassembled WGS sequence"/>
</dbReference>
<dbReference type="OrthoDB" id="612216at2759"/>
<proteinExistence type="predicted"/>
<dbReference type="InterPro" id="IPR032675">
    <property type="entry name" value="LRR_dom_sf"/>
</dbReference>
<dbReference type="SUPFAM" id="SSF52047">
    <property type="entry name" value="RNI-like"/>
    <property type="match status" value="1"/>
</dbReference>
<dbReference type="InterPro" id="IPR036047">
    <property type="entry name" value="F-box-like_dom_sf"/>
</dbReference>
<dbReference type="PANTHER" id="PTHR31900:SF30">
    <property type="entry name" value="SUPERFAMILY PROTEIN, PUTATIVE-RELATED"/>
    <property type="match status" value="1"/>
</dbReference>
<gene>
    <name evidence="4" type="ORF">IFM89_035730</name>
</gene>
<dbReference type="InterPro" id="IPR053781">
    <property type="entry name" value="F-box_AtFBL13-like"/>
</dbReference>
<dbReference type="InterPro" id="IPR001810">
    <property type="entry name" value="F-box_dom"/>
</dbReference>
<dbReference type="CDD" id="cd22160">
    <property type="entry name" value="F-box_AtFBL13-like"/>
    <property type="match status" value="1"/>
</dbReference>
<dbReference type="Pfam" id="PF00646">
    <property type="entry name" value="F-box"/>
    <property type="match status" value="1"/>
</dbReference>
<dbReference type="Pfam" id="PF08387">
    <property type="entry name" value="FBD"/>
    <property type="match status" value="1"/>
</dbReference>
<dbReference type="InterPro" id="IPR050232">
    <property type="entry name" value="FBL13/AtMIF1-like"/>
</dbReference>